<evidence type="ECO:0000256" key="1">
    <source>
        <dbReference type="SAM" id="MobiDB-lite"/>
    </source>
</evidence>
<keyword evidence="3" id="KW-1185">Reference proteome</keyword>
<feature type="compositionally biased region" description="Basic residues" evidence="1">
    <location>
        <begin position="208"/>
        <end position="217"/>
    </location>
</feature>
<evidence type="ECO:0000313" key="2">
    <source>
        <dbReference type="EMBL" id="EGG04779.1"/>
    </source>
</evidence>
<dbReference type="RefSeq" id="XP_007411870.1">
    <property type="nucleotide sequence ID" value="XM_007411808.1"/>
</dbReference>
<dbReference type="EMBL" id="GL883116">
    <property type="protein sequence ID" value="EGG04779.1"/>
    <property type="molecule type" value="Genomic_DNA"/>
</dbReference>
<dbReference type="Proteomes" id="UP000001072">
    <property type="component" value="Unassembled WGS sequence"/>
</dbReference>
<gene>
    <name evidence="2" type="ORF">MELLADRAFT_108126</name>
</gene>
<feature type="region of interest" description="Disordered" evidence="1">
    <location>
        <begin position="170"/>
        <end position="217"/>
    </location>
</feature>
<dbReference type="VEuPathDB" id="FungiDB:MELLADRAFT_108126"/>
<dbReference type="OrthoDB" id="10487422at2759"/>
<accession>F4RS20</accession>
<proteinExistence type="predicted"/>
<sequence length="217" mass="24787">MNSRSTSPSPPQASFSPLQDETSHESICATRPADDARPMHNQHVLRLESCWPVALRPMPIRHRGKEDTITRPIRQRTASISQLIRMFDTLTDGEDMVAPFYSFGHDTDSDSPPSSRVAHFSIPHHMIDWSRDVTLDALTLPKWGDSQVTRSINPSQTLDPLINQGVEENCRGPRRRKRSSEQRQLEFIPRPRISPHTPGDATDVIEPRKRRKRCNEI</sequence>
<dbReference type="HOGENOM" id="CLU_1272553_0_0_1"/>
<protein>
    <submittedName>
        <fullName evidence="2">Uncharacterized protein</fullName>
    </submittedName>
</protein>
<reference evidence="3" key="1">
    <citation type="journal article" date="2011" name="Proc. Natl. Acad. Sci. U.S.A.">
        <title>Obligate biotrophy features unraveled by the genomic analysis of rust fungi.</title>
        <authorList>
            <person name="Duplessis S."/>
            <person name="Cuomo C.A."/>
            <person name="Lin Y.-C."/>
            <person name="Aerts A."/>
            <person name="Tisserant E."/>
            <person name="Veneault-Fourrey C."/>
            <person name="Joly D.L."/>
            <person name="Hacquard S."/>
            <person name="Amselem J."/>
            <person name="Cantarel B.L."/>
            <person name="Chiu R."/>
            <person name="Coutinho P.M."/>
            <person name="Feau N."/>
            <person name="Field M."/>
            <person name="Frey P."/>
            <person name="Gelhaye E."/>
            <person name="Goldberg J."/>
            <person name="Grabherr M.G."/>
            <person name="Kodira C.D."/>
            <person name="Kohler A."/>
            <person name="Kuees U."/>
            <person name="Lindquist E.A."/>
            <person name="Lucas S.M."/>
            <person name="Mago R."/>
            <person name="Mauceli E."/>
            <person name="Morin E."/>
            <person name="Murat C."/>
            <person name="Pangilinan J.L."/>
            <person name="Park R."/>
            <person name="Pearson M."/>
            <person name="Quesneville H."/>
            <person name="Rouhier N."/>
            <person name="Sakthikumar S."/>
            <person name="Salamov A.A."/>
            <person name="Schmutz J."/>
            <person name="Selles B."/>
            <person name="Shapiro H."/>
            <person name="Tanguay P."/>
            <person name="Tuskan G.A."/>
            <person name="Henrissat B."/>
            <person name="Van de Peer Y."/>
            <person name="Rouze P."/>
            <person name="Ellis J.G."/>
            <person name="Dodds P.N."/>
            <person name="Schein J.E."/>
            <person name="Zhong S."/>
            <person name="Hamelin R.C."/>
            <person name="Grigoriev I.V."/>
            <person name="Szabo L.J."/>
            <person name="Martin F."/>
        </authorList>
    </citation>
    <scope>NUCLEOTIDE SEQUENCE [LARGE SCALE GENOMIC DNA]</scope>
    <source>
        <strain evidence="3">98AG31 / pathotype 3-4-7</strain>
    </source>
</reference>
<organism evidence="3">
    <name type="scientific">Melampsora larici-populina (strain 98AG31 / pathotype 3-4-7)</name>
    <name type="common">Poplar leaf rust fungus</name>
    <dbReference type="NCBI Taxonomy" id="747676"/>
    <lineage>
        <taxon>Eukaryota</taxon>
        <taxon>Fungi</taxon>
        <taxon>Dikarya</taxon>
        <taxon>Basidiomycota</taxon>
        <taxon>Pucciniomycotina</taxon>
        <taxon>Pucciniomycetes</taxon>
        <taxon>Pucciniales</taxon>
        <taxon>Melampsoraceae</taxon>
        <taxon>Melampsora</taxon>
    </lineage>
</organism>
<feature type="region of interest" description="Disordered" evidence="1">
    <location>
        <begin position="1"/>
        <end position="27"/>
    </location>
</feature>
<name>F4RS20_MELLP</name>
<feature type="compositionally biased region" description="Polar residues" evidence="1">
    <location>
        <begin position="1"/>
        <end position="20"/>
    </location>
</feature>
<dbReference type="GeneID" id="18923380"/>
<evidence type="ECO:0000313" key="3">
    <source>
        <dbReference type="Proteomes" id="UP000001072"/>
    </source>
</evidence>
<dbReference type="KEGG" id="mlr:MELLADRAFT_108126"/>
<dbReference type="InParanoid" id="F4RS20"/>
<dbReference type="AlphaFoldDB" id="F4RS20"/>